<evidence type="ECO:0000313" key="4">
    <source>
        <dbReference type="Proteomes" id="UP000235388"/>
    </source>
</evidence>
<dbReference type="Proteomes" id="UP000235392">
    <property type="component" value="Unassembled WGS sequence"/>
</dbReference>
<dbReference type="Proteomes" id="UP000235388">
    <property type="component" value="Unassembled WGS sequence"/>
</dbReference>
<sequence length="468" mass="52815">MLLTSILVALQLLHDCHSVPADTTTGLDLSSRRDILVKRSLVLAEAASHGGFSKDLAGGAKIEKTADAAEDSHGMMASVETNGISEVRKNVFTTEPVKATKDVATATSYQQRYKLTQKQLTSHEKDLLVEGLLRQGGDSSSMSMRECFFNMKNLMGHLSACNQDKFWKFMEKHDEVIGNKALLLIHDARKLQASLHNLLRSLEGAKSAHMIVAVSRSPAVPPVNYYKSIREDYRFLAEWISRLDANGQGMVWELLEHAVKSSPPIMSPPPGGLAEPHVSSSLLQDVGVEVNAYTDTERETGSAAKYEADYEALKEEYDVVEQPLLSKIVSKNEHTECTPESLAESFENIQKIAREWKMARWEKMWFFMEKYRESIGNRVLKLMNSRDLNICTQQFAHELSSPGEKALLRDTVEKAPPIPLLEIYRPIWKDYEHFRSWISTLNEPEREMLWRLLAFKATISSPPELIAH</sequence>
<evidence type="ECO:0000313" key="5">
    <source>
        <dbReference type="Proteomes" id="UP000235392"/>
    </source>
</evidence>
<feature type="chain" id="PRO_5015083512" description="RxLR effector candidate protein" evidence="1">
    <location>
        <begin position="19"/>
        <end position="468"/>
    </location>
</feature>
<organism evidence="2 4">
    <name type="scientific">Puccinia coronata f. sp. avenae</name>
    <dbReference type="NCBI Taxonomy" id="200324"/>
    <lineage>
        <taxon>Eukaryota</taxon>
        <taxon>Fungi</taxon>
        <taxon>Dikarya</taxon>
        <taxon>Basidiomycota</taxon>
        <taxon>Pucciniomycotina</taxon>
        <taxon>Pucciniomycetes</taxon>
        <taxon>Pucciniales</taxon>
        <taxon>Pucciniaceae</taxon>
        <taxon>Puccinia</taxon>
    </lineage>
</organism>
<dbReference type="EMBL" id="PGCI01000397">
    <property type="protein sequence ID" value="PLW27656.1"/>
    <property type="molecule type" value="Genomic_DNA"/>
</dbReference>
<protein>
    <recommendedName>
        <fullName evidence="6">RxLR effector candidate protein</fullName>
    </recommendedName>
</protein>
<proteinExistence type="predicted"/>
<reference evidence="4 5" key="1">
    <citation type="submission" date="2017-11" db="EMBL/GenBank/DDBJ databases">
        <title>De novo assembly and phasing of dikaryotic genomes from two isolates of Puccinia coronata f. sp. avenae, the causal agent of oat crown rust.</title>
        <authorList>
            <person name="Miller M.E."/>
            <person name="Zhang Y."/>
            <person name="Omidvar V."/>
            <person name="Sperschneider J."/>
            <person name="Schwessinger B."/>
            <person name="Raley C."/>
            <person name="Palmer J.M."/>
            <person name="Garnica D."/>
            <person name="Upadhyaya N."/>
            <person name="Rathjen J."/>
            <person name="Taylor J.M."/>
            <person name="Park R.F."/>
            <person name="Dodds P.N."/>
            <person name="Hirsch C.D."/>
            <person name="Kianian S.F."/>
            <person name="Figueroa M."/>
        </authorList>
    </citation>
    <scope>NUCLEOTIDE SEQUENCE [LARGE SCALE GENOMIC DNA]</scope>
    <source>
        <strain evidence="2">12NC29</strain>
        <strain evidence="3">12SD80</strain>
    </source>
</reference>
<comment type="caution">
    <text evidence="2">The sequence shown here is derived from an EMBL/GenBank/DDBJ whole genome shotgun (WGS) entry which is preliminary data.</text>
</comment>
<evidence type="ECO:0008006" key="6">
    <source>
        <dbReference type="Google" id="ProtNLM"/>
    </source>
</evidence>
<evidence type="ECO:0000313" key="3">
    <source>
        <dbReference type="EMBL" id="PLW27656.1"/>
    </source>
</evidence>
<keyword evidence="1" id="KW-0732">Signal</keyword>
<name>A0A2N5SA51_9BASI</name>
<evidence type="ECO:0000256" key="1">
    <source>
        <dbReference type="SAM" id="SignalP"/>
    </source>
</evidence>
<evidence type="ECO:0000313" key="2">
    <source>
        <dbReference type="EMBL" id="PLW10108.1"/>
    </source>
</evidence>
<gene>
    <name evidence="2" type="ORF">PCANC_20518</name>
    <name evidence="3" type="ORF">PCASD_19152</name>
</gene>
<accession>A0A2N5SA51</accession>
<keyword evidence="4" id="KW-1185">Reference proteome</keyword>
<dbReference type="AlphaFoldDB" id="A0A2N5SA51"/>
<feature type="signal peptide" evidence="1">
    <location>
        <begin position="1"/>
        <end position="18"/>
    </location>
</feature>
<dbReference type="EMBL" id="PGCJ01001074">
    <property type="protein sequence ID" value="PLW10108.1"/>
    <property type="molecule type" value="Genomic_DNA"/>
</dbReference>